<accession>A0AAV1CJT6</accession>
<evidence type="ECO:0000256" key="3">
    <source>
        <dbReference type="ARBA" id="ARBA00023125"/>
    </source>
</evidence>
<reference evidence="9" key="1">
    <citation type="submission" date="2023-03" db="EMBL/GenBank/DDBJ databases">
        <authorList>
            <person name="Julca I."/>
        </authorList>
    </citation>
    <scope>NUCLEOTIDE SEQUENCE</scope>
</reference>
<feature type="region of interest" description="Disordered" evidence="7">
    <location>
        <begin position="524"/>
        <end position="548"/>
    </location>
</feature>
<feature type="region of interest" description="Disordered" evidence="7">
    <location>
        <begin position="243"/>
        <end position="271"/>
    </location>
</feature>
<feature type="compositionally biased region" description="Polar residues" evidence="7">
    <location>
        <begin position="86"/>
        <end position="95"/>
    </location>
</feature>
<keyword evidence="3" id="KW-0238">DNA-binding</keyword>
<dbReference type="PANTHER" id="PTHR21654:SF31">
    <property type="entry name" value="OS02G0104500 PROTEIN"/>
    <property type="match status" value="1"/>
</dbReference>
<comment type="subcellular location">
    <subcellularLocation>
        <location evidence="1">Nucleus</location>
    </subcellularLocation>
</comment>
<feature type="compositionally biased region" description="Basic and acidic residues" evidence="7">
    <location>
        <begin position="180"/>
        <end position="190"/>
    </location>
</feature>
<gene>
    <name evidence="9" type="ORF">OLC1_LOCUS6791</name>
</gene>
<dbReference type="PANTHER" id="PTHR21654">
    <property type="entry name" value="FI21293P1"/>
    <property type="match status" value="1"/>
</dbReference>
<name>A0AAV1CJT6_OLDCO</name>
<keyword evidence="2" id="KW-0805">Transcription regulation</keyword>
<feature type="coiled-coil region" evidence="6">
    <location>
        <begin position="318"/>
        <end position="352"/>
    </location>
</feature>
<dbReference type="Proteomes" id="UP001161247">
    <property type="component" value="Chromosome 2"/>
</dbReference>
<feature type="region of interest" description="Disordered" evidence="7">
    <location>
        <begin position="585"/>
        <end position="620"/>
    </location>
</feature>
<feature type="region of interest" description="Disordered" evidence="7">
    <location>
        <begin position="166"/>
        <end position="197"/>
    </location>
</feature>
<dbReference type="EMBL" id="OX459119">
    <property type="protein sequence ID" value="CAI9095921.1"/>
    <property type="molecule type" value="Genomic_DNA"/>
</dbReference>
<evidence type="ECO:0000256" key="6">
    <source>
        <dbReference type="SAM" id="Coils"/>
    </source>
</evidence>
<dbReference type="SUPFAM" id="SSF46689">
    <property type="entry name" value="Homeodomain-like"/>
    <property type="match status" value="1"/>
</dbReference>
<evidence type="ECO:0000313" key="9">
    <source>
        <dbReference type="EMBL" id="CAI9095921.1"/>
    </source>
</evidence>
<keyword evidence="5" id="KW-0539">Nucleus</keyword>
<evidence type="ECO:0000256" key="2">
    <source>
        <dbReference type="ARBA" id="ARBA00023015"/>
    </source>
</evidence>
<dbReference type="Gene3D" id="1.10.10.60">
    <property type="entry name" value="Homeodomain-like"/>
    <property type="match status" value="1"/>
</dbReference>
<evidence type="ECO:0000256" key="1">
    <source>
        <dbReference type="ARBA" id="ARBA00004123"/>
    </source>
</evidence>
<feature type="domain" description="Myb-like" evidence="8">
    <location>
        <begin position="410"/>
        <end position="474"/>
    </location>
</feature>
<keyword evidence="4" id="KW-0804">Transcription</keyword>
<dbReference type="CDD" id="cd12203">
    <property type="entry name" value="GT1"/>
    <property type="match status" value="1"/>
</dbReference>
<feature type="region of interest" description="Disordered" evidence="7">
    <location>
        <begin position="377"/>
        <end position="408"/>
    </location>
</feature>
<feature type="compositionally biased region" description="Pro residues" evidence="7">
    <location>
        <begin position="66"/>
        <end position="77"/>
    </location>
</feature>
<dbReference type="InterPro" id="IPR044822">
    <property type="entry name" value="Myb_DNA-bind_4"/>
</dbReference>
<keyword evidence="6" id="KW-0175">Coiled coil</keyword>
<dbReference type="GO" id="GO:0006355">
    <property type="term" value="P:regulation of DNA-templated transcription"/>
    <property type="evidence" value="ECO:0007669"/>
    <property type="project" value="UniProtKB-ARBA"/>
</dbReference>
<evidence type="ECO:0000259" key="8">
    <source>
        <dbReference type="PROSITE" id="PS50090"/>
    </source>
</evidence>
<dbReference type="Pfam" id="PF13837">
    <property type="entry name" value="Myb_DNA-bind_4"/>
    <property type="match status" value="1"/>
</dbReference>
<protein>
    <submittedName>
        <fullName evidence="9">OLC1v1031959C1</fullName>
    </submittedName>
</protein>
<proteinExistence type="predicted"/>
<dbReference type="SMART" id="SM00717">
    <property type="entry name" value="SANT"/>
    <property type="match status" value="1"/>
</dbReference>
<dbReference type="FunFam" id="1.10.10.60:FF:000092">
    <property type="entry name" value="Trihelix transcription factor GT-2"/>
    <property type="match status" value="1"/>
</dbReference>
<feature type="region of interest" description="Disordered" evidence="7">
    <location>
        <begin position="1"/>
        <end position="96"/>
    </location>
</feature>
<dbReference type="InterPro" id="IPR001005">
    <property type="entry name" value="SANT/Myb"/>
</dbReference>
<sequence>MEENHHQEQQHQQPKFNNGVAGSFNYHHYFQQPPPFPFQQGFPPVATTPPGFSQFAHNNSNNQFPPFHPLQPPPPQQRRPIHQDQESVSCSTTSAFIPPSPAVLSFPRDSDGKNGGFCSGGGGGGGRGDGLLRGGLALDTRREAGNSHYGGWENLEDSPAITIRQPLREPISDTIGNEKGANDMKDKEMEQQPSDQLNGNKFFGELQELCRTATAVAASANKVSTNRDDGGLVEAFAAAAKTTTTAAPNLPPTKTNEDTNGGGDELPSRTVDAADDEKIRDDEMNSMAVFFEGLVYRLMEHQENIHKKFMAAIDKLDQERKERERVWRQKELERLEQEAALRANERALASQREASIVSYLEKITGQSIELPSSLIEPEETRTRSGMGMRVSSVNELSSRGSRGGGDDLGSLRLMKNRWPPVEVDALIQLRMSLEKKFQGPGYKGPLWEEISKMMGSMGYHRTAKRCKEKWENINKYFKKYKENHSSSSSNPKFRKKMNKTCRYFDQLDQLYSKSSGLLIYGGSNSCSSSSEHHQQRQGNINPFSSSNGNGVLVKQNEAFVSPGDRMKAGGPTIEEVKQGSIIQRIDEGQHPMNYSVEEMEEDEEVEERHGNGNGNDALLD</sequence>
<evidence type="ECO:0000313" key="10">
    <source>
        <dbReference type="Proteomes" id="UP001161247"/>
    </source>
</evidence>
<dbReference type="GO" id="GO:0003677">
    <property type="term" value="F:DNA binding"/>
    <property type="evidence" value="ECO:0007669"/>
    <property type="project" value="UniProtKB-KW"/>
</dbReference>
<organism evidence="9 10">
    <name type="scientific">Oldenlandia corymbosa var. corymbosa</name>
    <dbReference type="NCBI Taxonomy" id="529605"/>
    <lineage>
        <taxon>Eukaryota</taxon>
        <taxon>Viridiplantae</taxon>
        <taxon>Streptophyta</taxon>
        <taxon>Embryophyta</taxon>
        <taxon>Tracheophyta</taxon>
        <taxon>Spermatophyta</taxon>
        <taxon>Magnoliopsida</taxon>
        <taxon>eudicotyledons</taxon>
        <taxon>Gunneridae</taxon>
        <taxon>Pentapetalae</taxon>
        <taxon>asterids</taxon>
        <taxon>lamiids</taxon>
        <taxon>Gentianales</taxon>
        <taxon>Rubiaceae</taxon>
        <taxon>Rubioideae</taxon>
        <taxon>Spermacoceae</taxon>
        <taxon>Hedyotis-Oldenlandia complex</taxon>
        <taxon>Oldenlandia</taxon>
    </lineage>
</organism>
<dbReference type="InterPro" id="IPR009057">
    <property type="entry name" value="Homeodomain-like_sf"/>
</dbReference>
<feature type="compositionally biased region" description="Low complexity" evidence="7">
    <location>
        <begin position="243"/>
        <end position="254"/>
    </location>
</feature>
<dbReference type="AlphaFoldDB" id="A0AAV1CJT6"/>
<evidence type="ECO:0000256" key="7">
    <source>
        <dbReference type="SAM" id="MobiDB-lite"/>
    </source>
</evidence>
<keyword evidence="10" id="KW-1185">Reference proteome</keyword>
<feature type="compositionally biased region" description="Polar residues" evidence="7">
    <location>
        <begin position="536"/>
        <end position="548"/>
    </location>
</feature>
<evidence type="ECO:0000256" key="5">
    <source>
        <dbReference type="ARBA" id="ARBA00023242"/>
    </source>
</evidence>
<evidence type="ECO:0000256" key="4">
    <source>
        <dbReference type="ARBA" id="ARBA00023163"/>
    </source>
</evidence>
<dbReference type="GO" id="GO:0005634">
    <property type="term" value="C:nucleus"/>
    <property type="evidence" value="ECO:0007669"/>
    <property type="project" value="UniProtKB-SubCell"/>
</dbReference>
<dbReference type="PROSITE" id="PS50090">
    <property type="entry name" value="MYB_LIKE"/>
    <property type="match status" value="1"/>
</dbReference>